<dbReference type="PROSITE" id="PS51257">
    <property type="entry name" value="PROKAR_LIPOPROTEIN"/>
    <property type="match status" value="1"/>
</dbReference>
<dbReference type="Proteomes" id="UP000501379">
    <property type="component" value="Chromosome"/>
</dbReference>
<dbReference type="AlphaFoldDB" id="A0A6M8FP19"/>
<dbReference type="RefSeq" id="WP_173204311.1">
    <property type="nucleotide sequence ID" value="NZ_CP053697.2"/>
</dbReference>
<organism evidence="1 2">
    <name type="scientific">Aquipseudomonas campi</name>
    <dbReference type="NCBI Taxonomy" id="2731681"/>
    <lineage>
        <taxon>Bacteria</taxon>
        <taxon>Pseudomonadati</taxon>
        <taxon>Pseudomonadota</taxon>
        <taxon>Gammaproteobacteria</taxon>
        <taxon>Pseudomonadales</taxon>
        <taxon>Pseudomonadaceae</taxon>
        <taxon>Aquipseudomonas</taxon>
    </lineage>
</organism>
<evidence type="ECO:0000313" key="2">
    <source>
        <dbReference type="Proteomes" id="UP000501379"/>
    </source>
</evidence>
<name>A0A6M8FP19_9GAMM</name>
<dbReference type="EMBL" id="CP053697">
    <property type="protein sequence ID" value="QKE62478.1"/>
    <property type="molecule type" value="Genomic_DNA"/>
</dbReference>
<keyword evidence="2" id="KW-1185">Reference proteome</keyword>
<protein>
    <recommendedName>
        <fullName evidence="3">Lipoprotein</fullName>
    </recommendedName>
</protein>
<accession>A0A6M8FP19</accession>
<sequence>MKLRAIYLTVLLLGSLLGCDQSDNLIEQEREVYSALINYWPKDTLQNVVLNSESAPFDEEQMARYISSFKYQSTNLTSVKRSLTTINSSSSTLPLPAHEDLQIFAENERTEIFGNPKRSLKSRWETFNKLHPESLSIISLSRVGFNKSASKALVYYSSSCGPLCGRGYMVYLERGFWGWRVIWLENLWVS</sequence>
<gene>
    <name evidence="1" type="ORF">HNE05_03590</name>
</gene>
<evidence type="ECO:0000313" key="1">
    <source>
        <dbReference type="EMBL" id="QKE62478.1"/>
    </source>
</evidence>
<proteinExistence type="predicted"/>
<evidence type="ECO:0008006" key="3">
    <source>
        <dbReference type="Google" id="ProtNLM"/>
    </source>
</evidence>
<dbReference type="KEGG" id="pcam:HNE05_03590"/>
<reference evidence="1" key="1">
    <citation type="submission" date="2020-07" db="EMBL/GenBank/DDBJ databases">
        <title>Nitrate ammonifying Pseudomonas campi sp. nov. isolated from German agricultural grassland.</title>
        <authorList>
            <person name="Timsy T."/>
            <person name="Ulrich A."/>
            <person name="Spanner T."/>
            <person name="Foesel B."/>
            <person name="Kolb S."/>
            <person name="Horn M.A."/>
            <person name="Behrendt U."/>
        </authorList>
    </citation>
    <scope>NUCLEOTIDE SEQUENCE</scope>
    <source>
        <strain evidence="1">S1-A32-2</strain>
    </source>
</reference>